<dbReference type="OrthoDB" id="5391602at2759"/>
<evidence type="ECO:0000259" key="8">
    <source>
        <dbReference type="Pfam" id="PF20684"/>
    </source>
</evidence>
<proteinExistence type="inferred from homology"/>
<feature type="transmembrane region" description="Helical" evidence="7">
    <location>
        <begin position="127"/>
        <end position="149"/>
    </location>
</feature>
<dbReference type="STRING" id="1093900.A0A507B0F5"/>
<comment type="similarity">
    <text evidence="5">Belongs to the SAT4 family.</text>
</comment>
<dbReference type="Proteomes" id="UP000319257">
    <property type="component" value="Unassembled WGS sequence"/>
</dbReference>
<feature type="transmembrane region" description="Helical" evidence="7">
    <location>
        <begin position="207"/>
        <end position="228"/>
    </location>
</feature>
<evidence type="ECO:0000313" key="9">
    <source>
        <dbReference type="EMBL" id="TPX13373.1"/>
    </source>
</evidence>
<feature type="compositionally biased region" description="Basic and acidic residues" evidence="6">
    <location>
        <begin position="313"/>
        <end position="334"/>
    </location>
</feature>
<evidence type="ECO:0000256" key="2">
    <source>
        <dbReference type="ARBA" id="ARBA00022692"/>
    </source>
</evidence>
<dbReference type="GO" id="GO:0016020">
    <property type="term" value="C:membrane"/>
    <property type="evidence" value="ECO:0007669"/>
    <property type="project" value="UniProtKB-SubCell"/>
</dbReference>
<protein>
    <recommendedName>
        <fullName evidence="8">Rhodopsin domain-containing protein</fullName>
    </recommendedName>
</protein>
<dbReference type="RefSeq" id="XP_030995084.1">
    <property type="nucleotide sequence ID" value="XM_031140699.1"/>
</dbReference>
<organism evidence="9 10">
    <name type="scientific">Thyridium curvatum</name>
    <dbReference type="NCBI Taxonomy" id="1093900"/>
    <lineage>
        <taxon>Eukaryota</taxon>
        <taxon>Fungi</taxon>
        <taxon>Dikarya</taxon>
        <taxon>Ascomycota</taxon>
        <taxon>Pezizomycotina</taxon>
        <taxon>Sordariomycetes</taxon>
        <taxon>Sordariomycetidae</taxon>
        <taxon>Thyridiales</taxon>
        <taxon>Thyridiaceae</taxon>
        <taxon>Thyridium</taxon>
    </lineage>
</organism>
<keyword evidence="3 7" id="KW-1133">Transmembrane helix</keyword>
<keyword evidence="10" id="KW-1185">Reference proteome</keyword>
<keyword evidence="2 7" id="KW-0812">Transmembrane</keyword>
<feature type="region of interest" description="Disordered" evidence="6">
    <location>
        <begin position="296"/>
        <end position="351"/>
    </location>
</feature>
<reference evidence="9 10" key="1">
    <citation type="submission" date="2019-06" db="EMBL/GenBank/DDBJ databases">
        <title>Draft genome sequence of the filamentous fungus Phialemoniopsis curvata isolated from diesel fuel.</title>
        <authorList>
            <person name="Varaljay V.A."/>
            <person name="Lyon W.J."/>
            <person name="Crouch A.L."/>
            <person name="Drake C.E."/>
            <person name="Hollomon J.M."/>
            <person name="Nadeau L.J."/>
            <person name="Nunn H.S."/>
            <person name="Stevenson B.S."/>
            <person name="Bojanowski C.L."/>
            <person name="Crookes-Goodson W.J."/>
        </authorList>
    </citation>
    <scope>NUCLEOTIDE SEQUENCE [LARGE SCALE GENOMIC DNA]</scope>
    <source>
        <strain evidence="9 10">D216</strain>
    </source>
</reference>
<dbReference type="AlphaFoldDB" id="A0A507B0F5"/>
<keyword evidence="4 7" id="KW-0472">Membrane</keyword>
<dbReference type="InParanoid" id="A0A507B0F5"/>
<dbReference type="InterPro" id="IPR052337">
    <property type="entry name" value="SAT4-like"/>
</dbReference>
<name>A0A507B0F5_9PEZI</name>
<evidence type="ECO:0000256" key="5">
    <source>
        <dbReference type="ARBA" id="ARBA00038359"/>
    </source>
</evidence>
<sequence length="351" mass="38593">MDTATIYPRVGPLVNDRARELNGTTTALLVLATVFVGLRFWARHMRLGIGPDDWMTVAALRRRPDLRDAVIAHGLGAPAATVPQDDLIIFFKLLLAFECIYVTAVLLVKLALLQMYIRIFPSRGFKIAAWIIGATVVAWWISINAVCIFQCNPIKRAWMPWLQEGSCINLKASFIGNAIPNILSDVAILCLPIRQVWKLNANLTQRVSLCLMFLTGSFVMFASIYRFTTIMQFDPIDTTGTLATACTWCVVEVACGTIAVCLPTLRPLMLKISSQFESRSTSKAAKSGRSAGATELVTIGGAGGPKSGPKHFQRLENDYRFDTDTQRVEKHHGNSDSGSGDELPLNGTRNT</sequence>
<dbReference type="EMBL" id="SKBQ01000034">
    <property type="protein sequence ID" value="TPX13373.1"/>
    <property type="molecule type" value="Genomic_DNA"/>
</dbReference>
<comment type="subcellular location">
    <subcellularLocation>
        <location evidence="1">Membrane</location>
        <topology evidence="1">Multi-pass membrane protein</topology>
    </subcellularLocation>
</comment>
<dbReference type="Pfam" id="PF20684">
    <property type="entry name" value="Fung_rhodopsin"/>
    <property type="match status" value="1"/>
</dbReference>
<gene>
    <name evidence="9" type="ORF">E0L32_006103</name>
</gene>
<feature type="transmembrane region" description="Helical" evidence="7">
    <location>
        <begin position="21"/>
        <end position="42"/>
    </location>
</feature>
<evidence type="ECO:0000256" key="6">
    <source>
        <dbReference type="SAM" id="MobiDB-lite"/>
    </source>
</evidence>
<dbReference type="GeneID" id="41973550"/>
<feature type="transmembrane region" description="Helical" evidence="7">
    <location>
        <begin position="93"/>
        <end position="115"/>
    </location>
</feature>
<evidence type="ECO:0000256" key="3">
    <source>
        <dbReference type="ARBA" id="ARBA00022989"/>
    </source>
</evidence>
<dbReference type="PANTHER" id="PTHR33048">
    <property type="entry name" value="PTH11-LIKE INTEGRAL MEMBRANE PROTEIN (AFU_ORTHOLOGUE AFUA_5G11245)"/>
    <property type="match status" value="1"/>
</dbReference>
<evidence type="ECO:0000256" key="7">
    <source>
        <dbReference type="SAM" id="Phobius"/>
    </source>
</evidence>
<evidence type="ECO:0000256" key="1">
    <source>
        <dbReference type="ARBA" id="ARBA00004141"/>
    </source>
</evidence>
<evidence type="ECO:0000256" key="4">
    <source>
        <dbReference type="ARBA" id="ARBA00023136"/>
    </source>
</evidence>
<evidence type="ECO:0000313" key="10">
    <source>
        <dbReference type="Proteomes" id="UP000319257"/>
    </source>
</evidence>
<dbReference type="InterPro" id="IPR049326">
    <property type="entry name" value="Rhodopsin_dom_fungi"/>
</dbReference>
<dbReference type="PANTHER" id="PTHR33048:SF151">
    <property type="entry name" value="INTEGRAL MEMBRANE PROTEIN"/>
    <property type="match status" value="1"/>
</dbReference>
<accession>A0A507B0F5</accession>
<feature type="domain" description="Rhodopsin" evidence="8">
    <location>
        <begin position="38"/>
        <end position="269"/>
    </location>
</feature>
<comment type="caution">
    <text evidence="9">The sequence shown here is derived from an EMBL/GenBank/DDBJ whole genome shotgun (WGS) entry which is preliminary data.</text>
</comment>
<feature type="transmembrane region" description="Helical" evidence="7">
    <location>
        <begin position="240"/>
        <end position="265"/>
    </location>
</feature>